<dbReference type="RefSeq" id="WP_095133030.1">
    <property type="nucleotide sequence ID" value="NZ_NIBG01000006.1"/>
</dbReference>
<dbReference type="Gene3D" id="1.10.10.60">
    <property type="entry name" value="Homeodomain-like"/>
    <property type="match status" value="1"/>
</dbReference>
<comment type="caution">
    <text evidence="2">The sequence shown here is derived from an EMBL/GenBank/DDBJ whole genome shotgun (WGS) entry which is preliminary data.</text>
</comment>
<protein>
    <recommendedName>
        <fullName evidence="1">DNA binding HTH domain-containing protein</fullName>
    </recommendedName>
</protein>
<keyword evidence="3" id="KW-1185">Reference proteome</keyword>
<name>A0A267ML74_9FIRM</name>
<feature type="domain" description="DNA binding HTH" evidence="1">
    <location>
        <begin position="4"/>
        <end position="44"/>
    </location>
</feature>
<dbReference type="Pfam" id="PF02954">
    <property type="entry name" value="HTH_8"/>
    <property type="match status" value="1"/>
</dbReference>
<dbReference type="OrthoDB" id="9764280at2"/>
<dbReference type="InterPro" id="IPR009057">
    <property type="entry name" value="Homeodomain-like_sf"/>
</dbReference>
<dbReference type="EMBL" id="NIBG01000006">
    <property type="protein sequence ID" value="PAB59635.1"/>
    <property type="molecule type" value="Genomic_DNA"/>
</dbReference>
<dbReference type="SUPFAM" id="SSF46689">
    <property type="entry name" value="Homeodomain-like"/>
    <property type="match status" value="1"/>
</dbReference>
<proteinExistence type="predicted"/>
<dbReference type="AlphaFoldDB" id="A0A267ML74"/>
<gene>
    <name evidence="2" type="ORF">CCE28_08685</name>
</gene>
<dbReference type="InterPro" id="IPR002197">
    <property type="entry name" value="HTH_Fis"/>
</dbReference>
<dbReference type="Proteomes" id="UP000216024">
    <property type="component" value="Unassembled WGS sequence"/>
</dbReference>
<accession>A0A267ML74</accession>
<dbReference type="GO" id="GO:0043565">
    <property type="term" value="F:sequence-specific DNA binding"/>
    <property type="evidence" value="ECO:0007669"/>
    <property type="project" value="InterPro"/>
</dbReference>
<sequence>MDKAEKIMLQRAIDKYGSSYTSKIEIAKVLGISLATLYNKINKYRLLD</sequence>
<evidence type="ECO:0000259" key="1">
    <source>
        <dbReference type="Pfam" id="PF02954"/>
    </source>
</evidence>
<evidence type="ECO:0000313" key="3">
    <source>
        <dbReference type="Proteomes" id="UP000216024"/>
    </source>
</evidence>
<reference evidence="2 3" key="1">
    <citation type="submission" date="2017-06" db="EMBL/GenBank/DDBJ databases">
        <title>Draft genome sequence of anaerobic fermentative bacterium Anaeromicrobium sediminis DY2726D isolated from West Pacific Ocean sediments.</title>
        <authorList>
            <person name="Zeng X."/>
        </authorList>
    </citation>
    <scope>NUCLEOTIDE SEQUENCE [LARGE SCALE GENOMIC DNA]</scope>
    <source>
        <strain evidence="2 3">DY2726D</strain>
    </source>
</reference>
<organism evidence="2 3">
    <name type="scientific">Anaeromicrobium sediminis</name>
    <dbReference type="NCBI Taxonomy" id="1478221"/>
    <lineage>
        <taxon>Bacteria</taxon>
        <taxon>Bacillati</taxon>
        <taxon>Bacillota</taxon>
        <taxon>Clostridia</taxon>
        <taxon>Peptostreptococcales</taxon>
        <taxon>Thermotaleaceae</taxon>
        <taxon>Anaeromicrobium</taxon>
    </lineage>
</organism>
<evidence type="ECO:0000313" key="2">
    <source>
        <dbReference type="EMBL" id="PAB59635.1"/>
    </source>
</evidence>